<feature type="domain" description="Carboxylesterase type B" evidence="4">
    <location>
        <begin position="33"/>
        <end position="480"/>
    </location>
</feature>
<dbReference type="PROSITE" id="PS00122">
    <property type="entry name" value="CARBOXYLESTERASE_B_1"/>
    <property type="match status" value="1"/>
</dbReference>
<keyword evidence="6" id="KW-1185">Reference proteome</keyword>
<dbReference type="InterPro" id="IPR002018">
    <property type="entry name" value="CarbesteraseB"/>
</dbReference>
<organism evidence="5 6">
    <name type="scientific">Prauserella muralis</name>
    <dbReference type="NCBI Taxonomy" id="588067"/>
    <lineage>
        <taxon>Bacteria</taxon>
        <taxon>Bacillati</taxon>
        <taxon>Actinomycetota</taxon>
        <taxon>Actinomycetes</taxon>
        <taxon>Pseudonocardiales</taxon>
        <taxon>Pseudonocardiaceae</taxon>
        <taxon>Prauserella</taxon>
    </lineage>
</organism>
<dbReference type="AlphaFoldDB" id="A0A2V4B9N0"/>
<dbReference type="Gene3D" id="3.40.50.1820">
    <property type="entry name" value="alpha/beta hydrolase"/>
    <property type="match status" value="1"/>
</dbReference>
<evidence type="ECO:0000313" key="5">
    <source>
        <dbReference type="EMBL" id="PXY31987.1"/>
    </source>
</evidence>
<evidence type="ECO:0000256" key="3">
    <source>
        <dbReference type="RuleBase" id="RU361235"/>
    </source>
</evidence>
<feature type="signal peptide" evidence="3">
    <location>
        <begin position="1"/>
        <end position="23"/>
    </location>
</feature>
<gene>
    <name evidence="5" type="ORF">BAY60_06615</name>
</gene>
<comment type="similarity">
    <text evidence="1 3">Belongs to the type-B carboxylesterase/lipase family.</text>
</comment>
<evidence type="ECO:0000256" key="2">
    <source>
        <dbReference type="ARBA" id="ARBA00022801"/>
    </source>
</evidence>
<reference evidence="5 6" key="1">
    <citation type="submission" date="2016-07" db="EMBL/GenBank/DDBJ databases">
        <title>Draft genome sequence of Prauserella muralis DSM 45305, isolated from a mould-covered wall in an indoor environment.</title>
        <authorList>
            <person name="Ruckert C."/>
            <person name="Albersmeier A."/>
            <person name="Jiang C.-L."/>
            <person name="Jiang Y."/>
            <person name="Kalinowski J."/>
            <person name="Schneider O."/>
            <person name="Winkler A."/>
            <person name="Zotchev S.B."/>
        </authorList>
    </citation>
    <scope>NUCLEOTIDE SEQUENCE [LARGE SCALE GENOMIC DNA]</scope>
    <source>
        <strain evidence="5 6">DSM 45305</strain>
    </source>
</reference>
<name>A0A2V4B9N0_9PSEU</name>
<evidence type="ECO:0000259" key="4">
    <source>
        <dbReference type="Pfam" id="PF00135"/>
    </source>
</evidence>
<dbReference type="InterPro" id="IPR019826">
    <property type="entry name" value="Carboxylesterase_B_AS"/>
</dbReference>
<dbReference type="Proteomes" id="UP000249915">
    <property type="component" value="Unassembled WGS sequence"/>
</dbReference>
<accession>A0A2V4B9N0</accession>
<dbReference type="InterPro" id="IPR019819">
    <property type="entry name" value="Carboxylesterase_B_CS"/>
</dbReference>
<dbReference type="EC" id="3.1.1.-" evidence="3"/>
<dbReference type="InterPro" id="IPR029058">
    <property type="entry name" value="AB_hydrolase_fold"/>
</dbReference>
<dbReference type="InterPro" id="IPR050309">
    <property type="entry name" value="Type-B_Carboxylest/Lipase"/>
</dbReference>
<protein>
    <recommendedName>
        <fullName evidence="3">Carboxylic ester hydrolase</fullName>
        <ecNumber evidence="3">3.1.1.-</ecNumber>
    </recommendedName>
</protein>
<feature type="chain" id="PRO_5039762357" description="Carboxylic ester hydrolase" evidence="3">
    <location>
        <begin position="24"/>
        <end position="515"/>
    </location>
</feature>
<dbReference type="GO" id="GO:0016787">
    <property type="term" value="F:hydrolase activity"/>
    <property type="evidence" value="ECO:0007669"/>
    <property type="project" value="UniProtKB-KW"/>
</dbReference>
<dbReference type="Pfam" id="PF00135">
    <property type="entry name" value="COesterase"/>
    <property type="match status" value="1"/>
</dbReference>
<dbReference type="EMBL" id="MASW01000001">
    <property type="protein sequence ID" value="PXY31987.1"/>
    <property type="molecule type" value="Genomic_DNA"/>
</dbReference>
<evidence type="ECO:0000256" key="1">
    <source>
        <dbReference type="ARBA" id="ARBA00005964"/>
    </source>
</evidence>
<keyword evidence="3" id="KW-0732">Signal</keyword>
<evidence type="ECO:0000313" key="6">
    <source>
        <dbReference type="Proteomes" id="UP000249915"/>
    </source>
</evidence>
<keyword evidence="2 3" id="KW-0378">Hydrolase</keyword>
<dbReference type="PANTHER" id="PTHR11559">
    <property type="entry name" value="CARBOXYLESTERASE"/>
    <property type="match status" value="1"/>
</dbReference>
<dbReference type="SUPFAM" id="SSF53474">
    <property type="entry name" value="alpha/beta-Hydrolases"/>
    <property type="match status" value="1"/>
</dbReference>
<comment type="caution">
    <text evidence="5">The sequence shown here is derived from an EMBL/GenBank/DDBJ whole genome shotgun (WGS) entry which is preliminary data.</text>
</comment>
<sequence>MVAIALAALAMCLSVALPRAGSAAATRSITPTNPVVHTTGGDLRGHVEGDHVIWRGVPYAAPPVGELRFRAPRPPAGWEGIRDATAPAPACPQTYQHNGPPTYTGDEDCLYLNIWKPKGTTGPKPVLVFFHGGGFTGGDGSLYDPRRVTRQGDVIVVTVNYRLGALGFLRHPALHDPWAGNFGIADQQAALRWVRANIAWFGGARNNVTIWGESAGAFGVCAQLALPSSAGLFDKAINHSGPCGNDFLTLGVAERRGRVAAKDVGCQGRDVLACLRQVPAKRMSQLYWQDARLLVTRIADLPWLPVAGTVAIPRQPIDAVPRGRHVPMLLTTNQQEMRTYIVERLRAGLGLVTEDEYPRLIHDYYGRAADQVLAEYPASTYPTPSDALAAVLSDDGRAVGACPQLEFAAKAGGRTFAAEFTVPTGEAPGGFPEGAAHGADMPYFLDPSWGRGEPMTDEEARYARRLIDHWTDFARTGNPGWAPYRHGIGRQLTLQHEYDVDLAAEHRCGFWDTVR</sequence>
<dbReference type="PROSITE" id="PS00941">
    <property type="entry name" value="CARBOXYLESTERASE_B_2"/>
    <property type="match status" value="1"/>
</dbReference>
<proteinExistence type="inferred from homology"/>